<protein>
    <submittedName>
        <fullName evidence="1">Uncharacterized protein</fullName>
    </submittedName>
</protein>
<evidence type="ECO:0000313" key="1">
    <source>
        <dbReference type="EMBL" id="GLI92098.1"/>
    </source>
</evidence>
<reference evidence="1" key="1">
    <citation type="journal article" date="2023" name="Int. J. Syst. Evol. Microbiol.">
        <title>Methylocystis iwaonis sp. nov., a type II methane-oxidizing bacterium from surface soil of a rice paddy field in Japan, and emended description of the genus Methylocystis (ex Whittenbury et al. 1970) Bowman et al. 1993.</title>
        <authorList>
            <person name="Kaise H."/>
            <person name="Sawadogo J.B."/>
            <person name="Alam M.S."/>
            <person name="Ueno C."/>
            <person name="Dianou D."/>
            <person name="Shinjo R."/>
            <person name="Asakawa S."/>
        </authorList>
    </citation>
    <scope>NUCLEOTIDE SEQUENCE</scope>
    <source>
        <strain evidence="1">LMG27198</strain>
    </source>
</reference>
<dbReference type="EMBL" id="BSEC01000001">
    <property type="protein sequence ID" value="GLI92098.1"/>
    <property type="molecule type" value="Genomic_DNA"/>
</dbReference>
<dbReference type="Proteomes" id="UP001144323">
    <property type="component" value="Unassembled WGS sequence"/>
</dbReference>
<comment type="caution">
    <text evidence="1">The sequence shown here is derived from an EMBL/GenBank/DDBJ whole genome shotgun (WGS) entry which is preliminary data.</text>
</comment>
<organism evidence="1 2">
    <name type="scientific">Methylocystis echinoides</name>
    <dbReference type="NCBI Taxonomy" id="29468"/>
    <lineage>
        <taxon>Bacteria</taxon>
        <taxon>Pseudomonadati</taxon>
        <taxon>Pseudomonadota</taxon>
        <taxon>Alphaproteobacteria</taxon>
        <taxon>Hyphomicrobiales</taxon>
        <taxon>Methylocystaceae</taxon>
        <taxon>Methylocystis</taxon>
    </lineage>
</organism>
<evidence type="ECO:0000313" key="2">
    <source>
        <dbReference type="Proteomes" id="UP001144323"/>
    </source>
</evidence>
<accession>A0A9W6GS72</accession>
<sequence>MGLCERYAAAVKLFINNSLTLRLAIRRALRRAAGSLSLEELQQHLRILVCNRKRLHAELLLRL</sequence>
<gene>
    <name evidence="1" type="ORF">LMG27198_10900</name>
</gene>
<proteinExistence type="predicted"/>
<keyword evidence="2" id="KW-1185">Reference proteome</keyword>
<dbReference type="AlphaFoldDB" id="A0A9W6GS72"/>
<name>A0A9W6GS72_9HYPH</name>